<evidence type="ECO:0000256" key="9">
    <source>
        <dbReference type="ARBA" id="ARBA00022737"/>
    </source>
</evidence>
<evidence type="ECO:0000256" key="7">
    <source>
        <dbReference type="ARBA" id="ARBA00022679"/>
    </source>
</evidence>
<dbReference type="CDD" id="cd22584">
    <property type="entry name" value="Rcat_RBR_unk"/>
    <property type="match status" value="1"/>
</dbReference>
<dbReference type="CDD" id="cd22582">
    <property type="entry name" value="BRcat_RBR_unk"/>
    <property type="match status" value="1"/>
</dbReference>
<feature type="domain" description="RING-type" evidence="16">
    <location>
        <begin position="268"/>
        <end position="486"/>
    </location>
</feature>
<dbReference type="GO" id="GO:0061630">
    <property type="term" value="F:ubiquitin protein ligase activity"/>
    <property type="evidence" value="ECO:0007669"/>
    <property type="project" value="UniProtKB-EC"/>
</dbReference>
<comment type="function">
    <text evidence="3">Might act as an E3 ubiquitin-protein ligase, or as part of E3 complex, which accepts ubiquitin from specific E2 ubiquitin-conjugating enzymes and then transfers it to substrates.</text>
</comment>
<dbReference type="EnsemblPlants" id="MELO3C025744.2.1">
    <property type="protein sequence ID" value="MELO3C025744.2.1"/>
    <property type="gene ID" value="MELO3C025744.2"/>
</dbReference>
<keyword evidence="8" id="KW-0479">Metal-binding</keyword>
<organism evidence="17">
    <name type="scientific">Cucumis melo</name>
    <name type="common">Muskmelon</name>
    <dbReference type="NCBI Taxonomy" id="3656"/>
    <lineage>
        <taxon>Eukaryota</taxon>
        <taxon>Viridiplantae</taxon>
        <taxon>Streptophyta</taxon>
        <taxon>Embryophyta</taxon>
        <taxon>Tracheophyta</taxon>
        <taxon>Spermatophyta</taxon>
        <taxon>Magnoliopsida</taxon>
        <taxon>eudicotyledons</taxon>
        <taxon>Gunneridae</taxon>
        <taxon>Pentapetalae</taxon>
        <taxon>rosids</taxon>
        <taxon>fabids</taxon>
        <taxon>Cucurbitales</taxon>
        <taxon>Cucurbitaceae</taxon>
        <taxon>Benincaseae</taxon>
        <taxon>Cucumis</taxon>
    </lineage>
</organism>
<name>A0A9I9DY64_CUCME</name>
<dbReference type="SUPFAM" id="SSF57850">
    <property type="entry name" value="RING/U-box"/>
    <property type="match status" value="2"/>
</dbReference>
<dbReference type="Pfam" id="PF00097">
    <property type="entry name" value="zf-C3HC4"/>
    <property type="match status" value="1"/>
</dbReference>
<evidence type="ECO:0000256" key="14">
    <source>
        <dbReference type="SAM" id="MobiDB-lite"/>
    </source>
</evidence>
<keyword evidence="12" id="KW-0862">Zinc</keyword>
<reference evidence="17" key="1">
    <citation type="submission" date="2023-03" db="UniProtKB">
        <authorList>
            <consortium name="EnsemblPlants"/>
        </authorList>
    </citation>
    <scope>IDENTIFICATION</scope>
</reference>
<dbReference type="FunFam" id="3.30.40.10:FF:000230">
    <property type="entry name" value="RBR-type E3 ubiquitin transferase"/>
    <property type="match status" value="1"/>
</dbReference>
<comment type="cofactor">
    <cofactor evidence="2">
        <name>Zn(2+)</name>
        <dbReference type="ChEBI" id="CHEBI:29105"/>
    </cofactor>
</comment>
<evidence type="ECO:0000256" key="8">
    <source>
        <dbReference type="ARBA" id="ARBA00022723"/>
    </source>
</evidence>
<dbReference type="GO" id="GO:0004523">
    <property type="term" value="F:RNA-DNA hybrid ribonuclease activity"/>
    <property type="evidence" value="ECO:0007669"/>
    <property type="project" value="InterPro"/>
</dbReference>
<dbReference type="Pfam" id="PF01485">
    <property type="entry name" value="IBR"/>
    <property type="match status" value="2"/>
</dbReference>
<feature type="compositionally biased region" description="Low complexity" evidence="14">
    <location>
        <begin position="35"/>
        <end position="49"/>
    </location>
</feature>
<dbReference type="InterPro" id="IPR017907">
    <property type="entry name" value="Znf_RING_CS"/>
</dbReference>
<accession>A0A9I9DY64</accession>
<sequence length="516" mass="58791">MASGATNIDSDLDDDELAYDLQMEEVIAASLNFLPSTSHSPPPSTSSRPSPFPDDDSENHDAIMLLDDDASVGDDGLEHRLNDLVAEDFINVSDDEWGGYDWMSYRTSMSALKLCNPLFDPDSSRLYFKGLVNEESVRDETVTVVAVFDPRENLMMEVKRPLETVRERGAISPVVAELMALIEGLEAALVFPLKRVSFFCDDRALYRYITGRLRPKLREVERLVDQVGLLRGYFSYCEPFLVEPNDVKYAFSLANGFPAIETGDSRKFVENCKICYEDRELDQMFTIDGCLHRYCFSCMRKHVEVKFLGGSVAKCPHEGCESIVRVESCDKLLPPNVIEIIQQRLKESSIPFSDKVYCPQPRCSALMSKTEVLEYTKEIYKNAKQSGTRKCVKCHQLFCIKCKASWHVNMTCEAYKKSSHNTQTADAKLKILAREKLWRTCARCSHLVELSEGCYHIICRCGYEFCYTCGAEWKNKQPTCSCPIWDEENIINDELKILLLSRYFTNGKYVLSMICI</sequence>
<evidence type="ECO:0000256" key="6">
    <source>
        <dbReference type="ARBA" id="ARBA00012251"/>
    </source>
</evidence>
<dbReference type="Pfam" id="PF13456">
    <property type="entry name" value="RVT_3"/>
    <property type="match status" value="1"/>
</dbReference>
<dbReference type="InterPro" id="IPR031127">
    <property type="entry name" value="E3_UB_ligase_RBR"/>
</dbReference>
<evidence type="ECO:0000256" key="1">
    <source>
        <dbReference type="ARBA" id="ARBA00001798"/>
    </source>
</evidence>
<dbReference type="PROSITE" id="PS00518">
    <property type="entry name" value="ZF_RING_1"/>
    <property type="match status" value="1"/>
</dbReference>
<dbReference type="GO" id="GO:0003676">
    <property type="term" value="F:nucleic acid binding"/>
    <property type="evidence" value="ECO:0007669"/>
    <property type="project" value="InterPro"/>
</dbReference>
<evidence type="ECO:0000256" key="13">
    <source>
        <dbReference type="PROSITE-ProRule" id="PRU00175"/>
    </source>
</evidence>
<feature type="domain" description="RING-type" evidence="15">
    <location>
        <begin position="272"/>
        <end position="316"/>
    </location>
</feature>
<proteinExistence type="inferred from homology"/>
<dbReference type="InterPro" id="IPR013083">
    <property type="entry name" value="Znf_RING/FYVE/PHD"/>
</dbReference>
<dbReference type="InterPro" id="IPR001841">
    <property type="entry name" value="Znf_RING"/>
</dbReference>
<evidence type="ECO:0000256" key="3">
    <source>
        <dbReference type="ARBA" id="ARBA00003976"/>
    </source>
</evidence>
<evidence type="ECO:0000256" key="11">
    <source>
        <dbReference type="ARBA" id="ARBA00022786"/>
    </source>
</evidence>
<dbReference type="PANTHER" id="PTHR11685">
    <property type="entry name" value="RBR FAMILY RING FINGER AND IBR DOMAIN-CONTAINING"/>
    <property type="match status" value="1"/>
</dbReference>
<comment type="pathway">
    <text evidence="4">Protein modification; protein ubiquitination.</text>
</comment>
<evidence type="ECO:0000259" key="15">
    <source>
        <dbReference type="PROSITE" id="PS50089"/>
    </source>
</evidence>
<dbReference type="AlphaFoldDB" id="A0A9I9DY64"/>
<dbReference type="InterPro" id="IPR002156">
    <property type="entry name" value="RNaseH_domain"/>
</dbReference>
<dbReference type="InterPro" id="IPR002867">
    <property type="entry name" value="IBR_dom"/>
</dbReference>
<evidence type="ECO:0000256" key="12">
    <source>
        <dbReference type="ARBA" id="ARBA00022833"/>
    </source>
</evidence>
<keyword evidence="11" id="KW-0833">Ubl conjugation pathway</keyword>
<dbReference type="FunFam" id="1.20.120.1750:FF:000019">
    <property type="entry name" value="RBR-type E3 ubiquitin transferase"/>
    <property type="match status" value="1"/>
</dbReference>
<dbReference type="Gramene" id="MELO3C025744.2.1">
    <property type="protein sequence ID" value="MELO3C025744.2.1"/>
    <property type="gene ID" value="MELO3C025744.2"/>
</dbReference>
<keyword evidence="9" id="KW-0677">Repeat</keyword>
<evidence type="ECO:0000259" key="16">
    <source>
        <dbReference type="PROSITE" id="PS51873"/>
    </source>
</evidence>
<evidence type="ECO:0000256" key="10">
    <source>
        <dbReference type="ARBA" id="ARBA00022771"/>
    </source>
</evidence>
<keyword evidence="7" id="KW-0808">Transferase</keyword>
<keyword evidence="10 13" id="KW-0863">Zinc-finger</keyword>
<dbReference type="Gene3D" id="1.20.120.1750">
    <property type="match status" value="1"/>
</dbReference>
<dbReference type="InterPro" id="IPR044066">
    <property type="entry name" value="TRIAD_supradom"/>
</dbReference>
<dbReference type="PROSITE" id="PS51873">
    <property type="entry name" value="TRIAD"/>
    <property type="match status" value="1"/>
</dbReference>
<evidence type="ECO:0000256" key="4">
    <source>
        <dbReference type="ARBA" id="ARBA00004906"/>
    </source>
</evidence>
<protein>
    <recommendedName>
        <fullName evidence="6">RBR-type E3 ubiquitin transferase</fullName>
        <ecNumber evidence="6">2.3.2.31</ecNumber>
    </recommendedName>
</protein>
<dbReference type="SMART" id="SM00647">
    <property type="entry name" value="IBR"/>
    <property type="match status" value="2"/>
</dbReference>
<dbReference type="EC" id="2.3.2.31" evidence="6"/>
<dbReference type="InterPro" id="IPR018957">
    <property type="entry name" value="Znf_C3HC4_RING-type"/>
</dbReference>
<comment type="similarity">
    <text evidence="5">Belongs to the RBR family. Ariadne subfamily.</text>
</comment>
<dbReference type="GO" id="GO:0016567">
    <property type="term" value="P:protein ubiquitination"/>
    <property type="evidence" value="ECO:0007669"/>
    <property type="project" value="InterPro"/>
</dbReference>
<evidence type="ECO:0000256" key="2">
    <source>
        <dbReference type="ARBA" id="ARBA00001947"/>
    </source>
</evidence>
<dbReference type="Gene3D" id="3.30.40.10">
    <property type="entry name" value="Zinc/RING finger domain, C3HC4 (zinc finger)"/>
    <property type="match status" value="1"/>
</dbReference>
<dbReference type="PROSITE" id="PS50089">
    <property type="entry name" value="ZF_RING_2"/>
    <property type="match status" value="1"/>
</dbReference>
<evidence type="ECO:0000256" key="5">
    <source>
        <dbReference type="ARBA" id="ARBA00005884"/>
    </source>
</evidence>
<feature type="region of interest" description="Disordered" evidence="14">
    <location>
        <begin position="32"/>
        <end position="60"/>
    </location>
</feature>
<evidence type="ECO:0000313" key="17">
    <source>
        <dbReference type="EnsemblPlants" id="MELO3C025744.2.1"/>
    </source>
</evidence>
<comment type="catalytic activity">
    <reaction evidence="1">
        <text>[E2 ubiquitin-conjugating enzyme]-S-ubiquitinyl-L-cysteine + [acceptor protein]-L-lysine = [E2 ubiquitin-conjugating enzyme]-L-cysteine + [acceptor protein]-N(6)-ubiquitinyl-L-lysine.</text>
        <dbReference type="EC" id="2.3.2.31"/>
    </reaction>
</comment>
<dbReference type="GO" id="GO:0008270">
    <property type="term" value="F:zinc ion binding"/>
    <property type="evidence" value="ECO:0007669"/>
    <property type="project" value="UniProtKB-KW"/>
</dbReference>